<dbReference type="Proteomes" id="UP000262954">
    <property type="component" value="Unassembled WGS sequence"/>
</dbReference>
<evidence type="ECO:0000313" key="2">
    <source>
        <dbReference type="Proteomes" id="UP000262954"/>
    </source>
</evidence>
<dbReference type="AlphaFoldDB" id="A0A354M005"/>
<evidence type="ECO:0000313" key="1">
    <source>
        <dbReference type="EMBL" id="HBJ07844.1"/>
    </source>
</evidence>
<comment type="caution">
    <text evidence="1">The sequence shown here is derived from an EMBL/GenBank/DDBJ whole genome shotgun (WGS) entry which is preliminary data.</text>
</comment>
<name>A0A354M005_9BACT</name>
<proteinExistence type="predicted"/>
<dbReference type="EMBL" id="DNWC01000035">
    <property type="protein sequence ID" value="HBJ07844.1"/>
    <property type="molecule type" value="Genomic_DNA"/>
</dbReference>
<organism evidence="1 2">
    <name type="scientific">Coprobacter fastidiosus</name>
    <dbReference type="NCBI Taxonomy" id="1099853"/>
    <lineage>
        <taxon>Bacteria</taxon>
        <taxon>Pseudomonadati</taxon>
        <taxon>Bacteroidota</taxon>
        <taxon>Bacteroidia</taxon>
        <taxon>Bacteroidales</taxon>
        <taxon>Barnesiellaceae</taxon>
        <taxon>Coprobacter</taxon>
    </lineage>
</organism>
<protein>
    <submittedName>
        <fullName evidence="1">Uncharacterized protein</fullName>
    </submittedName>
</protein>
<gene>
    <name evidence="1" type="ORF">DDY73_02455</name>
</gene>
<reference evidence="1 2" key="1">
    <citation type="journal article" date="2018" name="Nat. Biotechnol.">
        <title>A standardized bacterial taxonomy based on genome phylogeny substantially revises the tree of life.</title>
        <authorList>
            <person name="Parks D.H."/>
            <person name="Chuvochina M."/>
            <person name="Waite D.W."/>
            <person name="Rinke C."/>
            <person name="Skarshewski A."/>
            <person name="Chaumeil P.A."/>
            <person name="Hugenholtz P."/>
        </authorList>
    </citation>
    <scope>NUCLEOTIDE SEQUENCE [LARGE SCALE GENOMIC DNA]</scope>
    <source>
        <strain evidence="1">UBA11482</strain>
    </source>
</reference>
<sequence length="148" mass="17563">MYVKNKNWSFLFKKPEALFIYIIVKRKCMNNKYDVSEIITKRFGKMFDYSTYLTHIFTEYITSFIPSKSTIDNCSRLRLNPDLYRNLSTDTLHIIIEEINEEYQLPTKLFLAGKGVKEISRETGIPIRKVLHQIYCGEKEIKAHLKQL</sequence>
<accession>A0A354M005</accession>